<name>A0A2L2XAK7_9FIRM</name>
<protein>
    <recommendedName>
        <fullName evidence="6">Yip1 domain-containing protein</fullName>
    </recommendedName>
</protein>
<accession>A0A2L2XAK7</accession>
<keyword evidence="4 5" id="KW-0472">Membrane</keyword>
<comment type="caution">
    <text evidence="7">The sequence shown here is derived from an EMBL/GenBank/DDBJ whole genome shotgun (WGS) entry which is preliminary data.</text>
</comment>
<dbReference type="GO" id="GO:0016020">
    <property type="term" value="C:membrane"/>
    <property type="evidence" value="ECO:0007669"/>
    <property type="project" value="UniProtKB-SubCell"/>
</dbReference>
<keyword evidence="2 5" id="KW-0812">Transmembrane</keyword>
<feature type="transmembrane region" description="Helical" evidence="5">
    <location>
        <begin position="196"/>
        <end position="212"/>
    </location>
</feature>
<reference evidence="8" key="1">
    <citation type="submission" date="2018-02" db="EMBL/GenBank/DDBJ databases">
        <title>Genome sequence of Desulfocucumis palustris strain NAW-5.</title>
        <authorList>
            <person name="Watanabe M."/>
            <person name="Kojima H."/>
            <person name="Fukui M."/>
        </authorList>
    </citation>
    <scope>NUCLEOTIDE SEQUENCE [LARGE SCALE GENOMIC DNA]</scope>
    <source>
        <strain evidence="8">NAW-5</strain>
    </source>
</reference>
<evidence type="ECO:0000313" key="8">
    <source>
        <dbReference type="Proteomes" id="UP000239549"/>
    </source>
</evidence>
<evidence type="ECO:0000256" key="4">
    <source>
        <dbReference type="ARBA" id="ARBA00023136"/>
    </source>
</evidence>
<feature type="transmembrane region" description="Helical" evidence="5">
    <location>
        <begin position="136"/>
        <end position="161"/>
    </location>
</feature>
<dbReference type="Pfam" id="PF04893">
    <property type="entry name" value="Yip1"/>
    <property type="match status" value="1"/>
</dbReference>
<dbReference type="EMBL" id="BFAV01000071">
    <property type="protein sequence ID" value="GBF33004.1"/>
    <property type="molecule type" value="Genomic_DNA"/>
</dbReference>
<dbReference type="InterPro" id="IPR006977">
    <property type="entry name" value="Yip1_dom"/>
</dbReference>
<keyword evidence="3 5" id="KW-1133">Transmembrane helix</keyword>
<feature type="transmembrane region" description="Helical" evidence="5">
    <location>
        <begin position="97"/>
        <end position="124"/>
    </location>
</feature>
<gene>
    <name evidence="7" type="ORF">DCCM_2101</name>
</gene>
<evidence type="ECO:0000256" key="3">
    <source>
        <dbReference type="ARBA" id="ARBA00022989"/>
    </source>
</evidence>
<organism evidence="7 8">
    <name type="scientific">Desulfocucumis palustris</name>
    <dbReference type="NCBI Taxonomy" id="1898651"/>
    <lineage>
        <taxon>Bacteria</taxon>
        <taxon>Bacillati</taxon>
        <taxon>Bacillota</taxon>
        <taxon>Clostridia</taxon>
        <taxon>Eubacteriales</taxon>
        <taxon>Desulfocucumaceae</taxon>
        <taxon>Desulfocucumis</taxon>
    </lineage>
</organism>
<evidence type="ECO:0000313" key="7">
    <source>
        <dbReference type="EMBL" id="GBF33004.1"/>
    </source>
</evidence>
<evidence type="ECO:0000256" key="2">
    <source>
        <dbReference type="ARBA" id="ARBA00022692"/>
    </source>
</evidence>
<dbReference type="AlphaFoldDB" id="A0A2L2XAK7"/>
<feature type="transmembrane region" description="Helical" evidence="5">
    <location>
        <begin position="46"/>
        <end position="66"/>
    </location>
</feature>
<sequence length="245" mass="26443">MDTQDFTEGESKEPGNKGNLNLWQRISGVLWGGPVKTFEDIVGRPGVAAITVLLLAVNFILFLPTIPKVKEFTLWSLQNNPQTASLPAQAVSAATTWAVVVVLVASVLMPLVMWLIMALLLKLFNAFSGENAPFKTLFAVTAYAYLPVLLASVIHTVLVVLSPAQNMHRVNTSLALLLPGDKIDRLYMTLAQIDPFFIWGLVLLTAGGSVAMKVPAVKVGMYVAVLWVLYVLGMGLLSPLPPAGM</sequence>
<evidence type="ECO:0000259" key="6">
    <source>
        <dbReference type="Pfam" id="PF04893"/>
    </source>
</evidence>
<proteinExistence type="predicted"/>
<dbReference type="RefSeq" id="WP_165792027.1">
    <property type="nucleotide sequence ID" value="NZ_BFAV01000071.1"/>
</dbReference>
<comment type="subcellular location">
    <subcellularLocation>
        <location evidence="1">Membrane</location>
        <topology evidence="1">Multi-pass membrane protein</topology>
    </subcellularLocation>
</comment>
<keyword evidence="8" id="KW-1185">Reference proteome</keyword>
<evidence type="ECO:0000256" key="1">
    <source>
        <dbReference type="ARBA" id="ARBA00004141"/>
    </source>
</evidence>
<feature type="transmembrane region" description="Helical" evidence="5">
    <location>
        <begin position="219"/>
        <end position="240"/>
    </location>
</feature>
<dbReference type="Proteomes" id="UP000239549">
    <property type="component" value="Unassembled WGS sequence"/>
</dbReference>
<evidence type="ECO:0000256" key="5">
    <source>
        <dbReference type="SAM" id="Phobius"/>
    </source>
</evidence>
<feature type="domain" description="Yip1" evidence="6">
    <location>
        <begin position="34"/>
        <end position="236"/>
    </location>
</feature>